<comment type="caution">
    <text evidence="1">The sequence shown here is derived from an EMBL/GenBank/DDBJ whole genome shotgun (WGS) entry which is preliminary data.</text>
</comment>
<gene>
    <name evidence="1" type="ORF">C4N9_17695</name>
</gene>
<dbReference type="Proteomes" id="UP000244940">
    <property type="component" value="Unassembled WGS sequence"/>
</dbReference>
<evidence type="ECO:0000313" key="1">
    <source>
        <dbReference type="EMBL" id="PWE27288.1"/>
    </source>
</evidence>
<name>A0A2U2C5W8_9RHOB</name>
<sequence length="129" mass="14267">MFPAFAQNAAPAPQGTPMTAEEFEAHTEGRTLSYAIDGTPYGIEEYLPNRRVRWAFVNQECNDGVWYERGDAICFLYEAAPDDEQCWHFYAEGSGLRAVFQGGDGPSTELYEVEQSDQPLTCMGPGVGV</sequence>
<keyword evidence="2" id="KW-1185">Reference proteome</keyword>
<evidence type="ECO:0000313" key="2">
    <source>
        <dbReference type="Proteomes" id="UP000244940"/>
    </source>
</evidence>
<reference evidence="1 2" key="1">
    <citation type="submission" date="2018-05" db="EMBL/GenBank/DDBJ databases">
        <title>Pararhodobacter marina sp. nov., isolated from deep-sea water of the Indian Ocean.</title>
        <authorList>
            <person name="Lai Q.Sr."/>
            <person name="Liu X."/>
            <person name="Shao Z."/>
        </authorList>
    </citation>
    <scope>NUCLEOTIDE SEQUENCE [LARGE SCALE GENOMIC DNA]</scope>
    <source>
        <strain evidence="1 2">CIC4N-9</strain>
    </source>
</reference>
<dbReference type="AlphaFoldDB" id="A0A2U2C5W8"/>
<proteinExistence type="predicted"/>
<protein>
    <recommendedName>
        <fullName evidence="3">DUF995 domain-containing protein</fullName>
    </recommendedName>
</protein>
<accession>A0A2U2C5W8</accession>
<dbReference type="OrthoDB" id="7304934at2"/>
<organism evidence="1 2">
    <name type="scientific">Pararhodobacter marinus</name>
    <dbReference type="NCBI Taxonomy" id="2184063"/>
    <lineage>
        <taxon>Bacteria</taxon>
        <taxon>Pseudomonadati</taxon>
        <taxon>Pseudomonadota</taxon>
        <taxon>Alphaproteobacteria</taxon>
        <taxon>Rhodobacterales</taxon>
        <taxon>Paracoccaceae</taxon>
        <taxon>Pararhodobacter</taxon>
    </lineage>
</organism>
<dbReference type="EMBL" id="QEYD01000012">
    <property type="protein sequence ID" value="PWE27288.1"/>
    <property type="molecule type" value="Genomic_DNA"/>
</dbReference>
<evidence type="ECO:0008006" key="3">
    <source>
        <dbReference type="Google" id="ProtNLM"/>
    </source>
</evidence>